<dbReference type="GeneID" id="26909412"/>
<dbReference type="AlphaFoldDB" id="A0A0N0DRA8"/>
<protein>
    <submittedName>
        <fullName evidence="1">Uncharacterized protein</fullName>
    </submittedName>
</protein>
<name>A0A0N0DRA8_LEPPY</name>
<dbReference type="VEuPathDB" id="TriTrypDB:LpyrH10_29_0440"/>
<keyword evidence="2" id="KW-1185">Reference proteome</keyword>
<proteinExistence type="predicted"/>
<organism evidence="1 2">
    <name type="scientific">Leptomonas pyrrhocoris</name>
    <name type="common">Firebug parasite</name>
    <dbReference type="NCBI Taxonomy" id="157538"/>
    <lineage>
        <taxon>Eukaryota</taxon>
        <taxon>Discoba</taxon>
        <taxon>Euglenozoa</taxon>
        <taxon>Kinetoplastea</taxon>
        <taxon>Metakinetoplastina</taxon>
        <taxon>Trypanosomatida</taxon>
        <taxon>Trypanosomatidae</taxon>
        <taxon>Leishmaniinae</taxon>
        <taxon>Leptomonas</taxon>
    </lineage>
</organism>
<accession>A0A0N0DRA8</accession>
<dbReference type="OrthoDB" id="261468at2759"/>
<evidence type="ECO:0000313" key="1">
    <source>
        <dbReference type="EMBL" id="KPA74442.1"/>
    </source>
</evidence>
<dbReference type="EMBL" id="LGTL01000029">
    <property type="protein sequence ID" value="KPA74441.1"/>
    <property type="molecule type" value="Genomic_DNA"/>
</dbReference>
<reference evidence="1 2" key="1">
    <citation type="submission" date="2015-07" db="EMBL/GenBank/DDBJ databases">
        <title>High-quality genome of monoxenous trypanosomatid Leptomonas pyrrhocoris.</title>
        <authorList>
            <person name="Flegontov P."/>
            <person name="Butenko A."/>
            <person name="Firsov S."/>
            <person name="Vlcek C."/>
            <person name="Logacheva M.D."/>
            <person name="Field M."/>
            <person name="Filatov D."/>
            <person name="Flegontova O."/>
            <person name="Gerasimov E."/>
            <person name="Jackson A.P."/>
            <person name="Kelly S."/>
            <person name="Opperdoes F."/>
            <person name="O'Reilly A."/>
            <person name="Votypka J."/>
            <person name="Yurchenko V."/>
            <person name="Lukes J."/>
        </authorList>
    </citation>
    <scope>NUCLEOTIDE SEQUENCE [LARGE SCALE GENOMIC DNA]</scope>
    <source>
        <strain evidence="1">H10</strain>
    </source>
</reference>
<evidence type="ECO:0000313" key="2">
    <source>
        <dbReference type="Proteomes" id="UP000037923"/>
    </source>
</evidence>
<sequence length="225" mass="25045">MEQIVVTKRGRWKRGHWSQRVLSLCPILGVAALSHKAQTDEHDRKCLHVTSMQMWPRYNEAHIREDATSMEAKLTLRVKGMAVLLGERVVTRADGPQVVYRYTQRDASEDQRAWMLRFSTFADLEKAVRLFQAFRPLSHPKTLTGTSPSPAQTSKEEAAVAFALENADTPAAACAEGRNDGDPLDDELVMAGVMSSSVVEGDVESDLASIRSQWEQFHHTGLALA</sequence>
<dbReference type="EMBL" id="LGTL01000029">
    <property type="protein sequence ID" value="KPA74442.1"/>
    <property type="molecule type" value="Genomic_DNA"/>
</dbReference>
<dbReference type="RefSeq" id="XP_015652881.1">
    <property type="nucleotide sequence ID" value="XM_015808428.1"/>
</dbReference>
<comment type="caution">
    <text evidence="1">The sequence shown here is derived from an EMBL/GenBank/DDBJ whole genome shotgun (WGS) entry which is preliminary data.</text>
</comment>
<dbReference type="Proteomes" id="UP000037923">
    <property type="component" value="Unassembled WGS sequence"/>
</dbReference>
<dbReference type="RefSeq" id="XP_015652880.1">
    <property type="nucleotide sequence ID" value="XM_015808427.1"/>
</dbReference>
<gene>
    <name evidence="1" type="ORF">ABB37_09129</name>
</gene>